<sequence length="199" mass="23541">MKSVEQARLSHNMKVKDMISNGPWDWPNNWLNEFPIISYIPVPILCTSSSDKYMWCSNNGKCVNYSTNRAWKDLRQYGDQVEWYDLVWFSNCTLKHSFIICIAVQGRLYTQDRLQKWYPDKEMACPLCESCLDSLNHLFLSVHTLNKRLFRSEKVDSKELTVNVINHVRLKLSSLILKKFVQVLEVSKKWDVVMNEKKR</sequence>
<keyword evidence="2" id="KW-0808">Transferase</keyword>
<protein>
    <submittedName>
        <fullName evidence="2">Reverse transcriptase zinc-binding domain-containing protein</fullName>
    </submittedName>
</protein>
<feature type="domain" description="Reverse transcriptase zinc-binding" evidence="1">
    <location>
        <begin position="65"/>
        <end position="142"/>
    </location>
</feature>
<reference evidence="2 3" key="1">
    <citation type="journal article" date="2018" name="Mol. Plant">
        <title>The genome of Artemisia annua provides insight into the evolution of Asteraceae family and artemisinin biosynthesis.</title>
        <authorList>
            <person name="Shen Q."/>
            <person name="Zhang L."/>
            <person name="Liao Z."/>
            <person name="Wang S."/>
            <person name="Yan T."/>
            <person name="Shi P."/>
            <person name="Liu M."/>
            <person name="Fu X."/>
            <person name="Pan Q."/>
            <person name="Wang Y."/>
            <person name="Lv Z."/>
            <person name="Lu X."/>
            <person name="Zhang F."/>
            <person name="Jiang W."/>
            <person name="Ma Y."/>
            <person name="Chen M."/>
            <person name="Hao X."/>
            <person name="Li L."/>
            <person name="Tang Y."/>
            <person name="Lv G."/>
            <person name="Zhou Y."/>
            <person name="Sun X."/>
            <person name="Brodelius P.E."/>
            <person name="Rose J.K.C."/>
            <person name="Tang K."/>
        </authorList>
    </citation>
    <scope>NUCLEOTIDE SEQUENCE [LARGE SCALE GENOMIC DNA]</scope>
    <source>
        <strain evidence="3">cv. Huhao1</strain>
        <tissue evidence="2">Leaf</tissue>
    </source>
</reference>
<evidence type="ECO:0000313" key="2">
    <source>
        <dbReference type="EMBL" id="PWA79175.1"/>
    </source>
</evidence>
<organism evidence="2 3">
    <name type="scientific">Artemisia annua</name>
    <name type="common">Sweet wormwood</name>
    <dbReference type="NCBI Taxonomy" id="35608"/>
    <lineage>
        <taxon>Eukaryota</taxon>
        <taxon>Viridiplantae</taxon>
        <taxon>Streptophyta</taxon>
        <taxon>Embryophyta</taxon>
        <taxon>Tracheophyta</taxon>
        <taxon>Spermatophyta</taxon>
        <taxon>Magnoliopsida</taxon>
        <taxon>eudicotyledons</taxon>
        <taxon>Gunneridae</taxon>
        <taxon>Pentapetalae</taxon>
        <taxon>asterids</taxon>
        <taxon>campanulids</taxon>
        <taxon>Asterales</taxon>
        <taxon>Asteraceae</taxon>
        <taxon>Asteroideae</taxon>
        <taxon>Anthemideae</taxon>
        <taxon>Artemisiinae</taxon>
        <taxon>Artemisia</taxon>
    </lineage>
</organism>
<dbReference type="AlphaFoldDB" id="A0A2U1P075"/>
<dbReference type="Proteomes" id="UP000245207">
    <property type="component" value="Unassembled WGS sequence"/>
</dbReference>
<dbReference type="InterPro" id="IPR026960">
    <property type="entry name" value="RVT-Znf"/>
</dbReference>
<dbReference type="OrthoDB" id="1748554at2759"/>
<dbReference type="GO" id="GO:0003964">
    <property type="term" value="F:RNA-directed DNA polymerase activity"/>
    <property type="evidence" value="ECO:0007669"/>
    <property type="project" value="UniProtKB-KW"/>
</dbReference>
<keyword evidence="2" id="KW-0695">RNA-directed DNA polymerase</keyword>
<keyword evidence="2" id="KW-0548">Nucleotidyltransferase</keyword>
<evidence type="ECO:0000313" key="3">
    <source>
        <dbReference type="Proteomes" id="UP000245207"/>
    </source>
</evidence>
<dbReference type="STRING" id="35608.A0A2U1P075"/>
<proteinExistence type="predicted"/>
<keyword evidence="3" id="KW-1185">Reference proteome</keyword>
<evidence type="ECO:0000259" key="1">
    <source>
        <dbReference type="Pfam" id="PF13966"/>
    </source>
</evidence>
<accession>A0A2U1P075</accession>
<comment type="caution">
    <text evidence="2">The sequence shown here is derived from an EMBL/GenBank/DDBJ whole genome shotgun (WGS) entry which is preliminary data.</text>
</comment>
<gene>
    <name evidence="2" type="ORF">CTI12_AA202000</name>
</gene>
<name>A0A2U1P075_ARTAN</name>
<dbReference type="EMBL" id="PKPP01001891">
    <property type="protein sequence ID" value="PWA79175.1"/>
    <property type="molecule type" value="Genomic_DNA"/>
</dbReference>
<dbReference type="Pfam" id="PF13966">
    <property type="entry name" value="zf-RVT"/>
    <property type="match status" value="1"/>
</dbReference>